<gene>
    <name evidence="10" type="ORF">CHS0354_033090</name>
</gene>
<feature type="region of interest" description="Disordered" evidence="7">
    <location>
        <begin position="637"/>
        <end position="683"/>
    </location>
</feature>
<feature type="domain" description="PAS" evidence="8">
    <location>
        <begin position="124"/>
        <end position="187"/>
    </location>
</feature>
<evidence type="ECO:0000256" key="4">
    <source>
        <dbReference type="ARBA" id="ARBA00023125"/>
    </source>
</evidence>
<keyword evidence="6" id="KW-0539">Nucleus</keyword>
<evidence type="ECO:0000259" key="8">
    <source>
        <dbReference type="PROSITE" id="PS50112"/>
    </source>
</evidence>
<feature type="compositionally biased region" description="Basic and acidic residues" evidence="7">
    <location>
        <begin position="431"/>
        <end position="454"/>
    </location>
</feature>
<dbReference type="Pfam" id="PF00989">
    <property type="entry name" value="PAS"/>
    <property type="match status" value="1"/>
</dbReference>
<dbReference type="SMART" id="SM00353">
    <property type="entry name" value="HLH"/>
    <property type="match status" value="1"/>
</dbReference>
<evidence type="ECO:0000313" key="11">
    <source>
        <dbReference type="Proteomes" id="UP001195483"/>
    </source>
</evidence>
<dbReference type="GO" id="GO:0005634">
    <property type="term" value="C:nucleus"/>
    <property type="evidence" value="ECO:0007669"/>
    <property type="project" value="UniProtKB-SubCell"/>
</dbReference>
<feature type="region of interest" description="Disordered" evidence="7">
    <location>
        <begin position="531"/>
        <end position="585"/>
    </location>
</feature>
<sequence length="945" mass="104559">MPSRDTDHDESKEVGLDTGEGMATVGTRVLEMRKEKSRDAARSRRGKENYEFYELAKLLPLPAAITSQLDKASIIRLSISYLKLREFSSHGDPLWNRDGPPPDKTLKGAHRRRNCTAIAMEMFENHQGTHILQAMDGFAFSLANDGRFLYISETVSIYLGLSQVEMAGSSIFDYVHHQDHQELAEQLGICLGSIPSNMSSPASPTEEGTSTSQRTMTPIPERAPLMTPSFENGLQRSFCIRMKSTLTKRGVHVRSSGYRVVYIHGNFRLQLTFTMNRKPSTVPVLGMVAVAFALPPPTITEFRLESDTFIMRLSPEFRVLYCENVISNLTDWLPEDLCSNVLYNYCHTGDLTRLRKTHTDLLSKGQVLSDYIRLMNKNGGYFWVQMCATSLFHSKTVEEHTVLAIFYVLSGIEYNGCVMDTAQLPKINSSDTDHSDTADHSEQKSDQDKTDKGDQSSGRDNVEKSDTGNQHSNKSSGGNIKLVDAPVQEHGENELSVTLCGSNTCDDDNDVFQDRAAEDCSLLSLHDISDNFKCDGKNSRRKADKPRKRRRENDHDENYSAMEGAKIGKNCDNSTNDSELSSMDLEQKTKSQILVNKEKLFASNQHSEPDISLQRSPNEEDNTQSVISLLSPQVPEDLSVKPGVCDSQSSSPFHSELLQASPGHSSRNSVPSSMLQTQRTPTSVQELEEVMSKHLPSMKDMDQLSLKPKDNCRNLSSFQKQKSTIQWVGSQTTVPDSLPASTLLRNLYANRESVIRSSSSRPSCYPCSDLTVPSTTTSSMAMLTPPGVEGFKDQMYIPQISLPSKNLSVFSTSPLSVSLPSTLTDSYSMTPPSSVSPQEKGQSPFQDPSFNDPCGISMGSVLISSSNHNRTSAGKIYSFPPMVASPMDYDQEKSTYLSVPHYHNGAVSAVVDSYHNFPNNVGGSTGILAYESKSAGPWYPSPFSS</sequence>
<protein>
    <submittedName>
        <fullName evidence="10">Uncharacterized protein</fullName>
    </submittedName>
</protein>
<dbReference type="InterPro" id="IPR013767">
    <property type="entry name" value="PAS_fold"/>
</dbReference>
<evidence type="ECO:0000313" key="10">
    <source>
        <dbReference type="EMBL" id="KAK3582161.1"/>
    </source>
</evidence>
<evidence type="ECO:0000256" key="2">
    <source>
        <dbReference type="ARBA" id="ARBA00022737"/>
    </source>
</evidence>
<evidence type="ECO:0000256" key="3">
    <source>
        <dbReference type="ARBA" id="ARBA00023015"/>
    </source>
</evidence>
<dbReference type="InterPro" id="IPR011598">
    <property type="entry name" value="bHLH_dom"/>
</dbReference>
<dbReference type="SUPFAM" id="SSF47459">
    <property type="entry name" value="HLH, helix-loop-helix DNA-binding domain"/>
    <property type="match status" value="1"/>
</dbReference>
<feature type="region of interest" description="Disordered" evidence="7">
    <location>
        <begin position="1"/>
        <end position="43"/>
    </location>
</feature>
<dbReference type="CDD" id="cd19732">
    <property type="entry name" value="bHLH-PAS_NPAS3_PASD6"/>
    <property type="match status" value="1"/>
</dbReference>
<dbReference type="GO" id="GO:0000977">
    <property type="term" value="F:RNA polymerase II transcription regulatory region sequence-specific DNA binding"/>
    <property type="evidence" value="ECO:0007669"/>
    <property type="project" value="TreeGrafter"/>
</dbReference>
<dbReference type="AlphaFoldDB" id="A0AAE0RYY4"/>
<feature type="region of interest" description="Disordered" evidence="7">
    <location>
        <begin position="826"/>
        <end position="848"/>
    </location>
</feature>
<dbReference type="Gene3D" id="3.30.450.20">
    <property type="entry name" value="PAS domain"/>
    <property type="match status" value="2"/>
</dbReference>
<comment type="caution">
    <text evidence="10">The sequence shown here is derived from an EMBL/GenBank/DDBJ whole genome shotgun (WGS) entry which is preliminary data.</text>
</comment>
<feature type="compositionally biased region" description="Basic and acidic residues" evidence="7">
    <location>
        <begin position="1"/>
        <end position="15"/>
    </location>
</feature>
<dbReference type="PROSITE" id="PS50112">
    <property type="entry name" value="PAS"/>
    <property type="match status" value="1"/>
</dbReference>
<evidence type="ECO:0000256" key="7">
    <source>
        <dbReference type="SAM" id="MobiDB-lite"/>
    </source>
</evidence>
<dbReference type="PROSITE" id="PS50888">
    <property type="entry name" value="BHLH"/>
    <property type="match status" value="1"/>
</dbReference>
<dbReference type="InterPro" id="IPR013655">
    <property type="entry name" value="PAS_fold_3"/>
</dbReference>
<keyword evidence="4" id="KW-0238">DNA-binding</keyword>
<keyword evidence="3" id="KW-0805">Transcription regulation</keyword>
<keyword evidence="11" id="KW-1185">Reference proteome</keyword>
<dbReference type="Pfam" id="PF08447">
    <property type="entry name" value="PAS_3"/>
    <property type="match status" value="1"/>
</dbReference>
<feature type="region of interest" description="Disordered" evidence="7">
    <location>
        <begin position="428"/>
        <end position="480"/>
    </location>
</feature>
<dbReference type="Gene3D" id="4.10.280.10">
    <property type="entry name" value="Helix-loop-helix DNA-binding domain"/>
    <property type="match status" value="1"/>
</dbReference>
<dbReference type="GO" id="GO:0000981">
    <property type="term" value="F:DNA-binding transcription factor activity, RNA polymerase II-specific"/>
    <property type="evidence" value="ECO:0007669"/>
    <property type="project" value="TreeGrafter"/>
</dbReference>
<dbReference type="SUPFAM" id="SSF55785">
    <property type="entry name" value="PYP-like sensor domain (PAS domain)"/>
    <property type="match status" value="2"/>
</dbReference>
<dbReference type="InterPro" id="IPR035965">
    <property type="entry name" value="PAS-like_dom_sf"/>
</dbReference>
<name>A0AAE0RYY4_9BIVA</name>
<dbReference type="FunFam" id="4.10.280.10:FF:000007">
    <property type="entry name" value="single-minded homolog 1 isoform X1"/>
    <property type="match status" value="1"/>
</dbReference>
<feature type="region of interest" description="Disordered" evidence="7">
    <location>
        <begin position="601"/>
        <end position="623"/>
    </location>
</feature>
<proteinExistence type="predicted"/>
<dbReference type="InterPro" id="IPR000014">
    <property type="entry name" value="PAS"/>
</dbReference>
<evidence type="ECO:0000259" key="9">
    <source>
        <dbReference type="PROSITE" id="PS50888"/>
    </source>
</evidence>
<evidence type="ECO:0000256" key="1">
    <source>
        <dbReference type="ARBA" id="ARBA00004123"/>
    </source>
</evidence>
<dbReference type="Pfam" id="PF23171">
    <property type="entry name" value="bHLH_HIF1A"/>
    <property type="match status" value="1"/>
</dbReference>
<reference evidence="10" key="1">
    <citation type="journal article" date="2021" name="Genome Biol. Evol.">
        <title>A High-Quality Reference Genome for a Parasitic Bivalve with Doubly Uniparental Inheritance (Bivalvia: Unionida).</title>
        <authorList>
            <person name="Smith C.H."/>
        </authorList>
    </citation>
    <scope>NUCLEOTIDE SEQUENCE</scope>
    <source>
        <strain evidence="10">CHS0354</strain>
    </source>
</reference>
<keyword evidence="5" id="KW-0804">Transcription</keyword>
<reference evidence="10" key="2">
    <citation type="journal article" date="2021" name="Genome Biol. Evol.">
        <title>Developing a high-quality reference genome for a parasitic bivalve with doubly uniparental inheritance (Bivalvia: Unionida).</title>
        <authorList>
            <person name="Smith C.H."/>
        </authorList>
    </citation>
    <scope>NUCLEOTIDE SEQUENCE</scope>
    <source>
        <strain evidence="10">CHS0354</strain>
        <tissue evidence="10">Mantle</tissue>
    </source>
</reference>
<feature type="domain" description="BHLH" evidence="9">
    <location>
        <begin position="32"/>
        <end position="85"/>
    </location>
</feature>
<dbReference type="EMBL" id="JAEAOA010001950">
    <property type="protein sequence ID" value="KAK3582161.1"/>
    <property type="molecule type" value="Genomic_DNA"/>
</dbReference>
<reference evidence="10" key="3">
    <citation type="submission" date="2023-05" db="EMBL/GenBank/DDBJ databases">
        <authorList>
            <person name="Smith C.H."/>
        </authorList>
    </citation>
    <scope>NUCLEOTIDE SEQUENCE</scope>
    <source>
        <strain evidence="10">CHS0354</strain>
        <tissue evidence="10">Mantle</tissue>
    </source>
</reference>
<accession>A0AAE0RYY4</accession>
<dbReference type="InterPro" id="IPR036638">
    <property type="entry name" value="HLH_DNA-bd_sf"/>
</dbReference>
<feature type="compositionally biased region" description="Polar residues" evidence="7">
    <location>
        <begin position="571"/>
        <end position="581"/>
    </location>
</feature>
<dbReference type="CDD" id="cd00130">
    <property type="entry name" value="PAS"/>
    <property type="match status" value="2"/>
</dbReference>
<feature type="compositionally biased region" description="Basic residues" evidence="7">
    <location>
        <begin position="539"/>
        <end position="550"/>
    </location>
</feature>
<feature type="compositionally biased region" description="Basic and acidic residues" evidence="7">
    <location>
        <begin position="30"/>
        <end position="43"/>
    </location>
</feature>
<dbReference type="Proteomes" id="UP001195483">
    <property type="component" value="Unassembled WGS sequence"/>
</dbReference>
<comment type="subcellular location">
    <subcellularLocation>
        <location evidence="1">Nucleus</location>
    </subcellularLocation>
</comment>
<evidence type="ECO:0000256" key="5">
    <source>
        <dbReference type="ARBA" id="ARBA00023163"/>
    </source>
</evidence>
<feature type="compositionally biased region" description="Polar residues" evidence="7">
    <location>
        <begin position="827"/>
        <end position="848"/>
    </location>
</feature>
<evidence type="ECO:0000256" key="6">
    <source>
        <dbReference type="ARBA" id="ARBA00023242"/>
    </source>
</evidence>
<feature type="compositionally biased region" description="Polar residues" evidence="7">
    <location>
        <begin position="662"/>
        <end position="683"/>
    </location>
</feature>
<dbReference type="PANTHER" id="PTHR23043">
    <property type="entry name" value="HYPOXIA-INDUCIBLE FACTOR 1 ALPHA"/>
    <property type="match status" value="1"/>
</dbReference>
<dbReference type="SMART" id="SM00091">
    <property type="entry name" value="PAS"/>
    <property type="match status" value="2"/>
</dbReference>
<organism evidence="10 11">
    <name type="scientific">Potamilus streckersoni</name>
    <dbReference type="NCBI Taxonomy" id="2493646"/>
    <lineage>
        <taxon>Eukaryota</taxon>
        <taxon>Metazoa</taxon>
        <taxon>Spiralia</taxon>
        <taxon>Lophotrochozoa</taxon>
        <taxon>Mollusca</taxon>
        <taxon>Bivalvia</taxon>
        <taxon>Autobranchia</taxon>
        <taxon>Heteroconchia</taxon>
        <taxon>Palaeoheterodonta</taxon>
        <taxon>Unionida</taxon>
        <taxon>Unionoidea</taxon>
        <taxon>Unionidae</taxon>
        <taxon>Ambleminae</taxon>
        <taxon>Lampsilini</taxon>
        <taxon>Potamilus</taxon>
    </lineage>
</organism>
<keyword evidence="2" id="KW-0677">Repeat</keyword>
<dbReference type="GO" id="GO:0046983">
    <property type="term" value="F:protein dimerization activity"/>
    <property type="evidence" value="ECO:0007669"/>
    <property type="project" value="InterPro"/>
</dbReference>
<dbReference type="PANTHER" id="PTHR23043:SF26">
    <property type="entry name" value="PROTEIN TRACHEALESS"/>
    <property type="match status" value="1"/>
</dbReference>
<feature type="compositionally biased region" description="Polar residues" evidence="7">
    <location>
        <begin position="467"/>
        <end position="478"/>
    </location>
</feature>
<dbReference type="FunFam" id="3.30.450.20:FF:000025">
    <property type="entry name" value="Neuronal PAS domain protein 3 isoform 1"/>
    <property type="match status" value="1"/>
</dbReference>